<dbReference type="EMBL" id="VCQV01000044">
    <property type="protein sequence ID" value="TWP33322.1"/>
    <property type="molecule type" value="Genomic_DNA"/>
</dbReference>
<dbReference type="InterPro" id="IPR036866">
    <property type="entry name" value="RibonucZ/Hydroxyglut_hydro"/>
</dbReference>
<dbReference type="Pfam" id="PF12706">
    <property type="entry name" value="Lactamase_B_2"/>
    <property type="match status" value="1"/>
</dbReference>
<dbReference type="Proteomes" id="UP000320244">
    <property type="component" value="Unassembled WGS sequence"/>
</dbReference>
<evidence type="ECO:0000259" key="1">
    <source>
        <dbReference type="SMART" id="SM00849"/>
    </source>
</evidence>
<keyword evidence="3" id="KW-1185">Reference proteome</keyword>
<feature type="domain" description="Metallo-beta-lactamase" evidence="1">
    <location>
        <begin position="18"/>
        <end position="229"/>
    </location>
</feature>
<name>A0A563DTS0_9MICO</name>
<gene>
    <name evidence="2" type="ORF">FGL98_21765</name>
</gene>
<dbReference type="SMART" id="SM00849">
    <property type="entry name" value="Lactamase_B"/>
    <property type="match status" value="1"/>
</dbReference>
<dbReference type="GO" id="GO:0042781">
    <property type="term" value="F:3'-tRNA processing endoribonuclease activity"/>
    <property type="evidence" value="ECO:0007669"/>
    <property type="project" value="TreeGrafter"/>
</dbReference>
<dbReference type="CDD" id="cd07716">
    <property type="entry name" value="RNaseZ_short-form-like_MBL-fold"/>
    <property type="match status" value="1"/>
</dbReference>
<protein>
    <submittedName>
        <fullName evidence="2">MBL fold metallo-hydrolase</fullName>
    </submittedName>
</protein>
<evidence type="ECO:0000313" key="3">
    <source>
        <dbReference type="Proteomes" id="UP000320244"/>
    </source>
</evidence>
<proteinExistence type="predicted"/>
<comment type="caution">
    <text evidence="2">The sequence shown here is derived from an EMBL/GenBank/DDBJ whole genome shotgun (WGS) entry which is preliminary data.</text>
</comment>
<dbReference type="InterPro" id="IPR001279">
    <property type="entry name" value="Metallo-B-lactamas"/>
</dbReference>
<dbReference type="PANTHER" id="PTHR46018:SF4">
    <property type="entry name" value="METALLO-HYDROLASE YHFI-RELATED"/>
    <property type="match status" value="1"/>
</dbReference>
<keyword evidence="2" id="KW-0378">Hydrolase</keyword>
<accession>A0A563DTS0</accession>
<dbReference type="SUPFAM" id="SSF56281">
    <property type="entry name" value="Metallo-hydrolase/oxidoreductase"/>
    <property type="match status" value="1"/>
</dbReference>
<dbReference type="AlphaFoldDB" id="A0A563DTS0"/>
<dbReference type="Gene3D" id="3.60.15.10">
    <property type="entry name" value="Ribonuclease Z/Hydroxyacylglutathione hydrolase-like"/>
    <property type="match status" value="1"/>
</dbReference>
<dbReference type="RefSeq" id="WP_146320466.1">
    <property type="nucleotide sequence ID" value="NZ_VCQV01000044.1"/>
</dbReference>
<dbReference type="OrthoDB" id="9800940at2"/>
<evidence type="ECO:0000313" key="2">
    <source>
        <dbReference type="EMBL" id="TWP33322.1"/>
    </source>
</evidence>
<sequence>MKLTVVGCSGSFAGADSPASCYLVRAEHEGRTWNLVVDLGNGALGALQRHLDLDAIDAIVLSHLHPDHCLDLCGLFVVQKFNPARGGIPARRIPVYGPADTAARMSRANGVTLPESQNPRGLDPEFDFRRMVSGVPFTLGPFTVRPGRVNHPVEAFGMRIEADGTALCYTGDTDSCPALGVLMRDTDLVLVDSAFQEGRDRATGIHLSGRRAAQAAVDAGGVRRLMLTHIPPWNDVQVSVDEAKAVWPGEVEVAAAGMTYEI</sequence>
<reference evidence="2 3" key="2">
    <citation type="submission" date="2019-08" db="EMBL/GenBank/DDBJ databases">
        <title>Jejuicoccus antrihumi gen. nov., sp. nov., a new member of the family Dermacoccaceae isolated from a cave.</title>
        <authorList>
            <person name="Schumann P."/>
            <person name="Kim I.S."/>
        </authorList>
    </citation>
    <scope>NUCLEOTIDE SEQUENCE [LARGE SCALE GENOMIC DNA]</scope>
    <source>
        <strain evidence="2 3">C5-26</strain>
    </source>
</reference>
<reference evidence="2 3" key="1">
    <citation type="submission" date="2019-05" db="EMBL/GenBank/DDBJ databases">
        <authorList>
            <person name="Lee S.D."/>
        </authorList>
    </citation>
    <scope>NUCLEOTIDE SEQUENCE [LARGE SCALE GENOMIC DNA]</scope>
    <source>
        <strain evidence="2 3">C5-26</strain>
    </source>
</reference>
<organism evidence="2 3">
    <name type="scientific">Leekyejoonella antrihumi</name>
    <dbReference type="NCBI Taxonomy" id="1660198"/>
    <lineage>
        <taxon>Bacteria</taxon>
        <taxon>Bacillati</taxon>
        <taxon>Actinomycetota</taxon>
        <taxon>Actinomycetes</taxon>
        <taxon>Micrococcales</taxon>
        <taxon>Dermacoccaceae</taxon>
        <taxon>Leekyejoonella</taxon>
    </lineage>
</organism>
<dbReference type="PANTHER" id="PTHR46018">
    <property type="entry name" value="ZINC PHOSPHODIESTERASE ELAC PROTEIN 1"/>
    <property type="match status" value="1"/>
</dbReference>